<dbReference type="EMBL" id="DWWM01000027">
    <property type="protein sequence ID" value="HJC36391.1"/>
    <property type="molecule type" value="Genomic_DNA"/>
</dbReference>
<evidence type="ECO:0000256" key="1">
    <source>
        <dbReference type="ARBA" id="ARBA00006930"/>
    </source>
</evidence>
<dbReference type="InterPro" id="IPR027417">
    <property type="entry name" value="P-loop_NTPase"/>
</dbReference>
<dbReference type="SUPFAM" id="SSF52540">
    <property type="entry name" value="P-loop containing nucleoside triphosphate hydrolases"/>
    <property type="match status" value="1"/>
</dbReference>
<dbReference type="AlphaFoldDB" id="A0A9D2SW74"/>
<dbReference type="Pfam" id="PF13558">
    <property type="entry name" value="SbcC_Walker_B"/>
    <property type="match status" value="1"/>
</dbReference>
<organism evidence="5 6">
    <name type="scientific">Candidatus Merdibacter merdavium</name>
    <dbReference type="NCBI Taxonomy" id="2838692"/>
    <lineage>
        <taxon>Bacteria</taxon>
        <taxon>Bacillati</taxon>
        <taxon>Bacillota</taxon>
        <taxon>Erysipelotrichia</taxon>
        <taxon>Erysipelotrichales</taxon>
        <taxon>Erysipelotrichaceae</taxon>
        <taxon>Merdibacter</taxon>
    </lineage>
</organism>
<proteinExistence type="inferred from homology"/>
<feature type="coiled-coil region" evidence="4">
    <location>
        <begin position="683"/>
        <end position="734"/>
    </location>
</feature>
<dbReference type="PANTHER" id="PTHR32114">
    <property type="entry name" value="ABC TRANSPORTER ABCH.3"/>
    <property type="match status" value="1"/>
</dbReference>
<reference evidence="5" key="2">
    <citation type="submission" date="2021-04" db="EMBL/GenBank/DDBJ databases">
        <authorList>
            <person name="Gilroy R."/>
        </authorList>
    </citation>
    <scope>NUCLEOTIDE SEQUENCE</scope>
    <source>
        <strain evidence="5">CHK187-11901</strain>
    </source>
</reference>
<gene>
    <name evidence="5" type="ORF">H9702_04590</name>
</gene>
<feature type="coiled-coil region" evidence="4">
    <location>
        <begin position="494"/>
        <end position="653"/>
    </location>
</feature>
<sequence>MRPLQLEMCGLGPYAHRTLIDFTAFARGSLYLISGSTGAGKTMIFDAIVFALYGETSGGTRLPAMLRSLQAAADEPTYVKLCFACHDHIYEVTRNPRYERKALRGNKMVQQNPDAALCEGEKVLASGYDEVSKVISAIIGLDCDQYRQTAMLAQGDFQRLLLAQTKEREQIFRHLFATQRFADVQERLKEKARSCAQRLQAQRDQLHGALSRVECDALHQEQLQQLLAMQGYGEHEEIKAFLTYILNEDEQQWQQQSKAVADLEQQLERLRIVQQQLARRKQLQQERQQLQQALQAEKRQRAASAQKLEELQRQQPEREQKRRTLALLEQEEQQLDALLAQQEAMKQEYHDLQQKQLQRQQLDDARQKQEKELAALQAQLSAQGDEGMALLENAHALQQLRQQQEELDKTGQRLRQLTQLQAQLKQQESRYQESFVRYQQAQQQLLQKEQQFYDAQAGILARQLEEGKPCPVCGSLHHPDPARGKDSEVTREWLDAQRQASDALRTRMEEQSRQSARLHTQAETLQQTLGEQLQASPDQFMQTWTQRQTQLDAQNKRLQTKQQQLQQAQVRRKQGEQRAEALARSIQQQKEQLDALVQECTRLRAAWDSRKEQLQQRLDALHVHDMQLLRRQLKDLREELKAAQTLQDALIQKHQDALAHCSRLEGMLDNVDQELRTLPEPKEKEAGADMEQLRQEKEQAQIQERRLSLRLSANRRILKELDELSVSFDEAQKEYRWLKSLSDTMNGTLDQKERITLEAFVQQAYFEQVLRYANLRLMRMSSGQYELRRENSGSRKSRSGLDLCVMDHHIGMTRSVRTLSGGESFMASLSLALGLSDTVQAKAGGIQLDAMFVDEGFGTLDEETLQAAMRVLQELTQGNRQIGIISHVAELREQIAQQIIVTKDAQGISTARLSRE</sequence>
<comment type="subunit">
    <text evidence="2">Heterodimer of SbcC and SbcD.</text>
</comment>
<comment type="caution">
    <text evidence="5">The sequence shown here is derived from an EMBL/GenBank/DDBJ whole genome shotgun (WGS) entry which is preliminary data.</text>
</comment>
<evidence type="ECO:0000313" key="5">
    <source>
        <dbReference type="EMBL" id="HJC36391.1"/>
    </source>
</evidence>
<dbReference type="Gene3D" id="3.40.50.300">
    <property type="entry name" value="P-loop containing nucleotide triphosphate hydrolases"/>
    <property type="match status" value="2"/>
</dbReference>
<evidence type="ECO:0000256" key="4">
    <source>
        <dbReference type="SAM" id="Coils"/>
    </source>
</evidence>
<protein>
    <recommendedName>
        <fullName evidence="3">Nuclease SbcCD subunit C</fullName>
    </recommendedName>
</protein>
<name>A0A9D2SW74_9FIRM</name>
<dbReference type="Proteomes" id="UP000823896">
    <property type="component" value="Unassembled WGS sequence"/>
</dbReference>
<feature type="coiled-coil region" evidence="4">
    <location>
        <begin position="246"/>
        <end position="444"/>
    </location>
</feature>
<keyword evidence="4" id="KW-0175">Coiled coil</keyword>
<accession>A0A9D2SW74</accession>
<dbReference type="PANTHER" id="PTHR32114:SF2">
    <property type="entry name" value="ABC TRANSPORTER ABCH.3"/>
    <property type="match status" value="1"/>
</dbReference>
<comment type="similarity">
    <text evidence="1">Belongs to the SMC family. SbcC subfamily.</text>
</comment>
<evidence type="ECO:0000313" key="6">
    <source>
        <dbReference type="Proteomes" id="UP000823896"/>
    </source>
</evidence>
<feature type="coiled-coil region" evidence="4">
    <location>
        <begin position="185"/>
        <end position="216"/>
    </location>
</feature>
<evidence type="ECO:0000256" key="3">
    <source>
        <dbReference type="ARBA" id="ARBA00013368"/>
    </source>
</evidence>
<evidence type="ECO:0000256" key="2">
    <source>
        <dbReference type="ARBA" id="ARBA00011322"/>
    </source>
</evidence>
<reference evidence="5" key="1">
    <citation type="journal article" date="2021" name="PeerJ">
        <title>Extensive microbial diversity within the chicken gut microbiome revealed by metagenomics and culture.</title>
        <authorList>
            <person name="Gilroy R."/>
            <person name="Ravi A."/>
            <person name="Getino M."/>
            <person name="Pursley I."/>
            <person name="Horton D.L."/>
            <person name="Alikhan N.F."/>
            <person name="Baker D."/>
            <person name="Gharbi K."/>
            <person name="Hall N."/>
            <person name="Watson M."/>
            <person name="Adriaenssens E.M."/>
            <person name="Foster-Nyarko E."/>
            <person name="Jarju S."/>
            <person name="Secka A."/>
            <person name="Antonio M."/>
            <person name="Oren A."/>
            <person name="Chaudhuri R.R."/>
            <person name="La Ragione R."/>
            <person name="Hildebrand F."/>
            <person name="Pallen M.J."/>
        </authorList>
    </citation>
    <scope>NUCLEOTIDE SEQUENCE</scope>
    <source>
        <strain evidence="5">CHK187-11901</strain>
    </source>
</reference>